<proteinExistence type="predicted"/>
<name>A0A5Q4ZPE5_9GAMM</name>
<reference evidence="2" key="1">
    <citation type="submission" date="2019-09" db="EMBL/GenBank/DDBJ databases">
        <authorList>
            <person name="Hjerde E."/>
        </authorList>
    </citation>
    <scope>NUCLEOTIDE SEQUENCE</scope>
    <source>
        <strain evidence="2">06/09/160</strain>
    </source>
</reference>
<dbReference type="GO" id="GO:0004803">
    <property type="term" value="F:transposase activity"/>
    <property type="evidence" value="ECO:0007669"/>
    <property type="project" value="InterPro"/>
</dbReference>
<evidence type="ECO:0000313" key="2">
    <source>
        <dbReference type="EMBL" id="VVV02882.1"/>
    </source>
</evidence>
<feature type="domain" description="Transposase IS4-like" evidence="1">
    <location>
        <begin position="6"/>
        <end position="125"/>
    </location>
</feature>
<dbReference type="AlphaFoldDB" id="A0A5Q4ZPE5"/>
<evidence type="ECO:0000259" key="1">
    <source>
        <dbReference type="Pfam" id="PF01609"/>
    </source>
</evidence>
<dbReference type="InterPro" id="IPR047647">
    <property type="entry name" value="ISAs1_transpos"/>
</dbReference>
<protein>
    <recommendedName>
        <fullName evidence="1">Transposase IS4-like domain-containing protein</fullName>
    </recommendedName>
</protein>
<dbReference type="PANTHER" id="PTHR30298">
    <property type="entry name" value="H REPEAT-ASSOCIATED PREDICTED TRANSPOSASE"/>
    <property type="match status" value="1"/>
</dbReference>
<accession>A0A5Q4ZPE5</accession>
<dbReference type="Pfam" id="PF01609">
    <property type="entry name" value="DDE_Tnp_1"/>
    <property type="match status" value="1"/>
</dbReference>
<dbReference type="GO" id="GO:0006313">
    <property type="term" value="P:DNA transposition"/>
    <property type="evidence" value="ECO:0007669"/>
    <property type="project" value="InterPro"/>
</dbReference>
<gene>
    <name evidence="2" type="ORF">AW0309160_00207</name>
</gene>
<dbReference type="PANTHER" id="PTHR30298:SF0">
    <property type="entry name" value="PROTEIN YBFL-RELATED"/>
    <property type="match status" value="1"/>
</dbReference>
<dbReference type="NCBIfam" id="NF033564">
    <property type="entry name" value="transpos_ISAs1"/>
    <property type="match status" value="1"/>
</dbReference>
<dbReference type="EMBL" id="LR721750">
    <property type="protein sequence ID" value="VVV02882.1"/>
    <property type="molecule type" value="Genomic_DNA"/>
</dbReference>
<organism evidence="2">
    <name type="scientific">Aliivibrio wodanis</name>
    <dbReference type="NCBI Taxonomy" id="80852"/>
    <lineage>
        <taxon>Bacteria</taxon>
        <taxon>Pseudomonadati</taxon>
        <taxon>Pseudomonadota</taxon>
        <taxon>Gammaproteobacteria</taxon>
        <taxon>Vibrionales</taxon>
        <taxon>Vibrionaceae</taxon>
        <taxon>Aliivibrio</taxon>
    </lineage>
</organism>
<dbReference type="GO" id="GO:0003677">
    <property type="term" value="F:DNA binding"/>
    <property type="evidence" value="ECO:0007669"/>
    <property type="project" value="InterPro"/>
</dbReference>
<dbReference type="InterPro" id="IPR002559">
    <property type="entry name" value="Transposase_11"/>
</dbReference>
<dbReference type="InterPro" id="IPR051698">
    <property type="entry name" value="Transposase_11-like"/>
</dbReference>
<sequence length="130" mass="14663">MDGKTARRSFSTRERKNALHVVSAWSCEHQLVLRQVAVDDKSNEITAIPEPLSMLDIENTIITLDAMGCQVKIAQQIVDQKGDYLLAVKGNQGRLNEAFNQHFNVVTLSKYDSPSYSTEKKAHGRTEKRM</sequence>